<dbReference type="InterPro" id="IPR018691">
    <property type="entry name" value="DUF2188"/>
</dbReference>
<comment type="caution">
    <text evidence="2">The sequence shown here is derived from an EMBL/GenBank/DDBJ whole genome shotgun (WGS) entry which is preliminary data.</text>
</comment>
<feature type="compositionally biased region" description="Basic and acidic residues" evidence="1">
    <location>
        <begin position="184"/>
        <end position="204"/>
    </location>
</feature>
<gene>
    <name evidence="2" type="ORF">PGB27_21050</name>
</gene>
<proteinExistence type="predicted"/>
<feature type="region of interest" description="Disordered" evidence="1">
    <location>
        <begin position="95"/>
        <end position="141"/>
    </location>
</feature>
<evidence type="ECO:0000313" key="3">
    <source>
        <dbReference type="Proteomes" id="UP001300763"/>
    </source>
</evidence>
<feature type="region of interest" description="Disordered" evidence="1">
    <location>
        <begin position="166"/>
        <end position="204"/>
    </location>
</feature>
<accession>A0ABT5SYP4</accession>
<dbReference type="EMBL" id="JAQZAO010000009">
    <property type="protein sequence ID" value="MDD7967836.1"/>
    <property type="molecule type" value="Genomic_DNA"/>
</dbReference>
<feature type="compositionally biased region" description="Acidic residues" evidence="1">
    <location>
        <begin position="168"/>
        <end position="183"/>
    </location>
</feature>
<dbReference type="Pfam" id="PF09954">
    <property type="entry name" value="DUF2188"/>
    <property type="match status" value="1"/>
</dbReference>
<evidence type="ECO:0000313" key="2">
    <source>
        <dbReference type="EMBL" id="MDD7967836.1"/>
    </source>
</evidence>
<dbReference type="Proteomes" id="UP001300763">
    <property type="component" value="Unassembled WGS sequence"/>
</dbReference>
<organism evidence="2 3">
    <name type="scientific">Actinomycetospora lemnae</name>
    <dbReference type="NCBI Taxonomy" id="3019891"/>
    <lineage>
        <taxon>Bacteria</taxon>
        <taxon>Bacillati</taxon>
        <taxon>Actinomycetota</taxon>
        <taxon>Actinomycetes</taxon>
        <taxon>Pseudonocardiales</taxon>
        <taxon>Pseudonocardiaceae</taxon>
        <taxon>Actinomycetospora</taxon>
    </lineage>
</organism>
<feature type="compositionally biased region" description="Low complexity" evidence="1">
    <location>
        <begin position="108"/>
        <end position="137"/>
    </location>
</feature>
<dbReference type="RefSeq" id="WP_274202355.1">
    <property type="nucleotide sequence ID" value="NZ_JAQZAO010000009.1"/>
</dbReference>
<reference evidence="2 3" key="1">
    <citation type="submission" date="2023-02" db="EMBL/GenBank/DDBJ databases">
        <title>Genome sequencing required for Actinomycetospora new species description.</title>
        <authorList>
            <person name="Saimee Y."/>
            <person name="Duangmal K."/>
        </authorList>
    </citation>
    <scope>NUCLEOTIDE SEQUENCE [LARGE SCALE GENOMIC DNA]</scope>
    <source>
        <strain evidence="2 3">DW7H6</strain>
    </source>
</reference>
<name>A0ABT5SYP4_9PSEU</name>
<evidence type="ECO:0000256" key="1">
    <source>
        <dbReference type="SAM" id="MobiDB-lite"/>
    </source>
</evidence>
<sequence length="409" mass="40672">MPDRHVQPSDGEWTVTVPGDDQVTARTATEVEAVERAVTIVAEHGGGQVVVHGEGGEVLDTRHVDADTEDVSRTAAEIAENTGVEGAIEAVERARGEHSDGDGGGDAAVGATTDTTAAPTTDATTGIATEPTTGIATDSTAGITADPADAAVLTGHTPEAVHAVGGVDQDDAGDADSESDSESDSDRDLADEAREAAQDAGEEARNLAAETVDATEDVAAEASTAATRVAGHTSTAARHAGATAGAAASGIGDEAEAVAEGDKSLEAAAKDTASIAQTTAGQVADQAEGTAREVAGETRAAGRRAAARVDATAREASEDLVAGADRAARLGAEAAEQADDTADRVHRQIVAVTEAVAVPLDQLAHALNPVRLTGRVVDVLVTGGLHLVGAGASRGTAAAQQGAHQVTGR</sequence>
<protein>
    <submittedName>
        <fullName evidence="2">DUF2188 domain-containing protein</fullName>
    </submittedName>
</protein>
<keyword evidence="3" id="KW-1185">Reference proteome</keyword>